<proteinExistence type="predicted"/>
<name>A0A183TU96_SCHSO</name>
<accession>A0A183TU96</accession>
<organism evidence="2">
    <name type="scientific">Schistocephalus solidus</name>
    <name type="common">Tapeworm</name>
    <dbReference type="NCBI Taxonomy" id="70667"/>
    <lineage>
        <taxon>Eukaryota</taxon>
        <taxon>Metazoa</taxon>
        <taxon>Spiralia</taxon>
        <taxon>Lophotrochozoa</taxon>
        <taxon>Platyhelminthes</taxon>
        <taxon>Cestoda</taxon>
        <taxon>Eucestoda</taxon>
        <taxon>Diphyllobothriidea</taxon>
        <taxon>Diphyllobothriidae</taxon>
        <taxon>Schistocephalus</taxon>
    </lineage>
</organism>
<evidence type="ECO:0000313" key="2">
    <source>
        <dbReference type="WBParaSite" id="SSLN_0002078801-mRNA-1"/>
    </source>
</evidence>
<protein>
    <submittedName>
        <fullName evidence="2">EF-hand domain-containing protein</fullName>
    </submittedName>
</protein>
<evidence type="ECO:0000256" key="1">
    <source>
        <dbReference type="SAM" id="MobiDB-lite"/>
    </source>
</evidence>
<dbReference type="WBParaSite" id="SSLN_0002078801-mRNA-1">
    <property type="protein sequence ID" value="SSLN_0002078801-mRNA-1"/>
    <property type="gene ID" value="SSLN_0002078801"/>
</dbReference>
<reference evidence="2" key="1">
    <citation type="submission" date="2016-06" db="UniProtKB">
        <authorList>
            <consortium name="WormBaseParasite"/>
        </authorList>
    </citation>
    <scope>IDENTIFICATION</scope>
</reference>
<dbReference type="AlphaFoldDB" id="A0A183TU96"/>
<sequence length="138" mass="14974">LTFKRFVGALPLQDSSTSEERTAVGALLHALLEISMTGLDESAFTEEDKGSEAGAAAPIPPDSSLGRRSMRLFVFTLGALLEYLDRFSTDGNGVLDDHTLLSLVDIFSTELHSVGRRPPFTDLERQLLSSDPVLQVIP</sequence>
<feature type="region of interest" description="Disordered" evidence="1">
    <location>
        <begin position="43"/>
        <end position="66"/>
    </location>
</feature>